<feature type="domain" description="Probable ATP-binding protein BrxC winged helix-turn-helix" evidence="2">
    <location>
        <begin position="756"/>
        <end position="882"/>
    </location>
</feature>
<evidence type="ECO:0000259" key="4">
    <source>
        <dbReference type="Pfam" id="PF25796"/>
    </source>
</evidence>
<dbReference type="Pfam" id="PF25796">
    <property type="entry name" value="BREX_BrxC_4th"/>
    <property type="match status" value="1"/>
</dbReference>
<evidence type="ECO:0000256" key="1">
    <source>
        <dbReference type="SAM" id="MobiDB-lite"/>
    </source>
</evidence>
<gene>
    <name evidence="5" type="primary">brxC</name>
    <name evidence="5" type="ORF">NBRC116585_23960</name>
</gene>
<evidence type="ECO:0000313" key="5">
    <source>
        <dbReference type="EMBL" id="GAA6146278.1"/>
    </source>
</evidence>
<protein>
    <submittedName>
        <fullName evidence="5">BREX system P-loop protein BrxC</fullName>
    </submittedName>
</protein>
<accession>A0ABQ0A1K3</accession>
<organism evidence="5 6">
    <name type="scientific">Thalassolituus maritimus</name>
    <dbReference type="NCBI Taxonomy" id="484498"/>
    <lineage>
        <taxon>Bacteria</taxon>
        <taxon>Pseudomonadati</taxon>
        <taxon>Pseudomonadota</taxon>
        <taxon>Gammaproteobacteria</taxon>
        <taxon>Oceanospirillales</taxon>
        <taxon>Oceanospirillaceae</taxon>
        <taxon>Thalassolituus</taxon>
    </lineage>
</organism>
<name>A0ABQ0A1K3_9GAMM</name>
<keyword evidence="6" id="KW-1185">Reference proteome</keyword>
<feature type="domain" description="Probable ATP-binding protein BrxC 4th six-stranded beta-sheet" evidence="4">
    <location>
        <begin position="573"/>
        <end position="749"/>
    </location>
</feature>
<dbReference type="EMBL" id="BAABWH010000006">
    <property type="protein sequence ID" value="GAA6146278.1"/>
    <property type="molecule type" value="Genomic_DNA"/>
</dbReference>
<proteinExistence type="predicted"/>
<feature type="domain" description="Probable ATP-binding protein BrxC alpha-helical" evidence="3">
    <location>
        <begin position="888"/>
        <end position="1008"/>
    </location>
</feature>
<dbReference type="InterPro" id="IPR047679">
    <property type="entry name" value="BREX_BrxC"/>
</dbReference>
<dbReference type="Pfam" id="PF25791">
    <property type="entry name" value="WHD_BREX_BrxC"/>
    <property type="match status" value="1"/>
</dbReference>
<dbReference type="NCBIfam" id="NF033441">
    <property type="entry name" value="BREX_BrxC"/>
    <property type="match status" value="1"/>
</dbReference>
<dbReference type="InterPro" id="IPR058038">
    <property type="entry name" value="BREX_BrxC_wHTH"/>
</dbReference>
<dbReference type="InterPro" id="IPR058036">
    <property type="entry name" value="BREX_BrxC_4th"/>
</dbReference>
<reference evidence="5 6" key="1">
    <citation type="submission" date="2024-04" db="EMBL/GenBank/DDBJ databases">
        <title>Draft genome sequence of Thalassolituus maritimus NBRC 116585.</title>
        <authorList>
            <person name="Miyakawa T."/>
            <person name="Kusuya Y."/>
            <person name="Miura T."/>
        </authorList>
    </citation>
    <scope>NUCLEOTIDE SEQUENCE [LARGE SCALE GENOMIC DNA]</scope>
    <source>
        <strain evidence="5 6">5NW40-0001</strain>
    </source>
</reference>
<evidence type="ECO:0000259" key="3">
    <source>
        <dbReference type="Pfam" id="PF25792"/>
    </source>
</evidence>
<dbReference type="InterPro" id="IPR027417">
    <property type="entry name" value="P-loop_NTPase"/>
</dbReference>
<evidence type="ECO:0000259" key="2">
    <source>
        <dbReference type="Pfam" id="PF25791"/>
    </source>
</evidence>
<feature type="region of interest" description="Disordered" evidence="1">
    <location>
        <begin position="1141"/>
        <end position="1179"/>
    </location>
</feature>
<dbReference type="SUPFAM" id="SSF52540">
    <property type="entry name" value="P-loop containing nucleoside triphosphate hydrolases"/>
    <property type="match status" value="1"/>
</dbReference>
<evidence type="ECO:0000313" key="6">
    <source>
        <dbReference type="Proteomes" id="UP001481413"/>
    </source>
</evidence>
<dbReference type="Proteomes" id="UP001481413">
    <property type="component" value="Unassembled WGS sequence"/>
</dbReference>
<sequence length="1231" mass="140091">MNLGKQLNMAIQDLFFKPLDRSINGVVKADQDDDATVYQELDEYVVTNELEKHFRDFFQSYGTDLNDPSIANRVGVWISGFFGSGKSHFLKTLSYILANKVARDSEDNERSAVEFFDEHKIRDAFIRADIDKAVSGHSDVILFNIDSKASSNDDGNPILNVFLRVFNEHQGFSGDHPHIAHMERHLAQKGAYETFKAAFEESSGLSWTEERDGYQFYQDDVEKAISRALNLSPDAAHKWFEESEETFSVSVENFCHWIKEYLDSKDPKHRILFLVDEVGQFIGSNTRLMLTLQTITENLGTICKGRAWIIVTSQADMDAVLGELSSSKANDFSKIAGRFKTRLSLSSSNTDEVIQKRLLRKTPEAADMLKSVFDQKGDILKNQITFDRSGPTLKNFDGPDSFVNNYPFAPYHFQLVQKVFEEIRKVGATGAHLAYGERSMLDAFQMAASSIAKEEVGALVPMHRFYSAVEGFLDTAVKRTIDQAGENATLDSFDVQMLRTLFMIRYVDLIKGTLDNLVTLSIEKIDDDKLALRKRIEESLQRLEKESLITRNGDEFLFLTNEERDITQKIKATDVASSEENKELSNLIFKDLLRDTNKYRHQPNKMDYSIGRYLDGHTLDGKYDSDLKVEVVSPLDLDYDQYSEAAYINKSAEGEGQILIKLGNERAFFDELKTWLRTNKFIRLNDDGTQADITRILADRGRENQERKKRLRARMEDMLLKAEVYALGQHLSQSSSNALTKLDEACRYLLENTYTKLSYIKVYQQDPWRELNAVLTVDDIGQMGLSLEGEEGNPKATRDVEQYIGLRATGTERILLSDIVERFAKRPYGWPDAEILLIVGRLAAAGRISFQLGGGTLPVREALEPLQNTRRRREVSVIKKRQTDEAVLKQARNLTQDLFSSMGPATEKELFEFYTQHFSKWLANLKSYKSKTDVGRFPGKTVIERSILTLERLLSNDDSFDFFKQVVDKKDYYLDLEEDYRDIHEFFSNQIHTWQQLQQALRHFDKNRQALEKDAEASKALSELQSIESADAPYGMLHKVASLVSAVETVNERLLTEKRTHAIERVDDKIKQLEGEIAKSGIGSPELSNRLLRPLQLVKADLETETSIAGIYMLQTETATERFDDGLYELERAVQAEIERRAKAEQAAKAQQADPTGADTSTPIPDTKPEPPVAKPLSTPKPVVEVNVSSVYNKTCEGVYLETEESIDQFVEALKAELKSIVRNEKRVRIR</sequence>
<comment type="caution">
    <text evidence="5">The sequence shown here is derived from an EMBL/GenBank/DDBJ whole genome shotgun (WGS) entry which is preliminary data.</text>
</comment>
<dbReference type="Pfam" id="PF25792">
    <property type="entry name" value="BREX_BrxC_helical"/>
    <property type="match status" value="1"/>
</dbReference>
<dbReference type="InterPro" id="IPR058037">
    <property type="entry name" value="BREX_BrxC_helical"/>
</dbReference>